<evidence type="ECO:0000313" key="2">
    <source>
        <dbReference type="Proteomes" id="UP001255185"/>
    </source>
</evidence>
<dbReference type="EMBL" id="JAVDVI010000012">
    <property type="protein sequence ID" value="MDR6968761.1"/>
    <property type="molecule type" value="Genomic_DNA"/>
</dbReference>
<evidence type="ECO:0000313" key="1">
    <source>
        <dbReference type="EMBL" id="MDR6968761.1"/>
    </source>
</evidence>
<organism evidence="1 2">
    <name type="scientific">Flavobacterium arsenatis</name>
    <dbReference type="NCBI Taxonomy" id="1484332"/>
    <lineage>
        <taxon>Bacteria</taxon>
        <taxon>Pseudomonadati</taxon>
        <taxon>Bacteroidota</taxon>
        <taxon>Flavobacteriia</taxon>
        <taxon>Flavobacteriales</taxon>
        <taxon>Flavobacteriaceae</taxon>
        <taxon>Flavobacterium</taxon>
    </lineage>
</organism>
<accession>A0ABU1TSA4</accession>
<proteinExistence type="predicted"/>
<name>A0ABU1TSA4_9FLAO</name>
<reference evidence="1 2" key="1">
    <citation type="submission" date="2023-07" db="EMBL/GenBank/DDBJ databases">
        <title>Sorghum-associated microbial communities from plants grown in Nebraska, USA.</title>
        <authorList>
            <person name="Schachtman D."/>
        </authorList>
    </citation>
    <scope>NUCLEOTIDE SEQUENCE [LARGE SCALE GENOMIC DNA]</scope>
    <source>
        <strain evidence="1 2">3773</strain>
    </source>
</reference>
<dbReference type="Pfam" id="PF13715">
    <property type="entry name" value="CarbopepD_reg_2"/>
    <property type="match status" value="1"/>
</dbReference>
<dbReference type="Gene3D" id="2.60.40.1120">
    <property type="entry name" value="Carboxypeptidase-like, regulatory domain"/>
    <property type="match status" value="1"/>
</dbReference>
<sequence>MKTIFLFFIVFVSQAQTKGIVKDSITGQPIPYVSVWVENENIGTTAEENGEFTINTNDHNKNLVFSVLGYERKVVKVSEAKSILLFPSALELGEVVITNKKEKKQVEIGKTKSVIQEAFDNGPRMDAKFFPYQKEYAKTKWIQKVTILTDSKVEDATIKLHLYEVDENGFPGEELLSKDYIVTLRKGIFKHKVDVSEFNIQMPKNGIFVAFEKLIIEKNKLERTVTDYNSNTTKKHITYSPLVLYNSIEKEYLFSYSGGRWIKLTKEELNPYSTTRSVYEPNINLILTD</sequence>
<dbReference type="SUPFAM" id="SSF49464">
    <property type="entry name" value="Carboxypeptidase regulatory domain-like"/>
    <property type="match status" value="1"/>
</dbReference>
<dbReference type="InterPro" id="IPR008969">
    <property type="entry name" value="CarboxyPept-like_regulatory"/>
</dbReference>
<gene>
    <name evidence="1" type="ORF">J2X31_002787</name>
</gene>
<dbReference type="RefSeq" id="WP_310027370.1">
    <property type="nucleotide sequence ID" value="NZ_JAVDVI010000012.1"/>
</dbReference>
<keyword evidence="2" id="KW-1185">Reference proteome</keyword>
<protein>
    <recommendedName>
        <fullName evidence="3">Carboxypeptidase-like regulatory domain-containing protein</fullName>
    </recommendedName>
</protein>
<evidence type="ECO:0008006" key="3">
    <source>
        <dbReference type="Google" id="ProtNLM"/>
    </source>
</evidence>
<comment type="caution">
    <text evidence="1">The sequence shown here is derived from an EMBL/GenBank/DDBJ whole genome shotgun (WGS) entry which is preliminary data.</text>
</comment>
<dbReference type="Proteomes" id="UP001255185">
    <property type="component" value="Unassembled WGS sequence"/>
</dbReference>